<dbReference type="KEGG" id="mtar:DF168_00038"/>
<dbReference type="EMBL" id="CP029803">
    <property type="protein sequence ID" value="AWT58866.1"/>
    <property type="molecule type" value="Genomic_DNA"/>
</dbReference>
<dbReference type="Gene3D" id="3.20.20.140">
    <property type="entry name" value="Metal-dependent hydrolases"/>
    <property type="match status" value="1"/>
</dbReference>
<dbReference type="Pfam" id="PF04909">
    <property type="entry name" value="Amidohydro_2"/>
    <property type="match status" value="1"/>
</dbReference>
<dbReference type="InterPro" id="IPR032466">
    <property type="entry name" value="Metal_Hydrolase"/>
</dbReference>
<dbReference type="PANTHER" id="PTHR21240:SF19">
    <property type="entry name" value="CATALYTIC_ HYDROLASE"/>
    <property type="match status" value="1"/>
</dbReference>
<dbReference type="PANTHER" id="PTHR21240">
    <property type="entry name" value="2-AMINO-3-CARBOXYLMUCONATE-6-SEMIALDEHYDE DECARBOXYLASE"/>
    <property type="match status" value="1"/>
</dbReference>
<name>A0A2Z4ADG5_9BACT</name>
<dbReference type="Proteomes" id="UP000247465">
    <property type="component" value="Chromosome"/>
</dbReference>
<accession>A0A2Z4ADG5</accession>
<evidence type="ECO:0000313" key="3">
    <source>
        <dbReference type="EMBL" id="AWT58866.1"/>
    </source>
</evidence>
<dbReference type="GO" id="GO:0016787">
    <property type="term" value="F:hydrolase activity"/>
    <property type="evidence" value="ECO:0007669"/>
    <property type="project" value="InterPro"/>
</dbReference>
<dbReference type="InterPro" id="IPR032465">
    <property type="entry name" value="ACMSD"/>
</dbReference>
<feature type="domain" description="Amidohydrolase-related" evidence="2">
    <location>
        <begin position="2"/>
        <end position="299"/>
    </location>
</feature>
<dbReference type="SUPFAM" id="SSF51556">
    <property type="entry name" value="Metallo-dependent hydrolases"/>
    <property type="match status" value="1"/>
</dbReference>
<sequence length="303" mass="35234">MIDAHSHMLMDGDNLGIKRRSVNDLTEIDIPKLFDRMDELGIERFVSVVQETRRIWNKWTGTNELIVDLQEKYPERFNGIFGAEPMDEQNVFNRQRLIEFRAAARDHNIRGLWFGPPYGHFYANDKSAYPFYEVCVEFDAVVYFHHGGGIGGGGGRPASSPMKYAQPIHLDDVVIDFPDLRINIEHMAYPWTEETFALMKRAKNVYADVSELFTRPIMLAWNLMMANEYGVLDRIVWGSDTDLYWHDDWNFTYYSAKVERETSWIKHSLNRQLENSGWPILSQEKIDGILGENAKRLLNIDSS</sequence>
<dbReference type="AlphaFoldDB" id="A0A2Z4ADG5"/>
<evidence type="ECO:0000313" key="4">
    <source>
        <dbReference type="Proteomes" id="UP000247465"/>
    </source>
</evidence>
<keyword evidence="1" id="KW-0456">Lyase</keyword>
<dbReference type="CDD" id="cd01292">
    <property type="entry name" value="metallo-dependent_hydrolases"/>
    <property type="match status" value="1"/>
</dbReference>
<reference evidence="3 4" key="1">
    <citation type="submission" date="2018-06" db="EMBL/GenBank/DDBJ databases">
        <title>Draft Genome Sequence of a Novel Marine Bacterium Related to the Verrucomicrobia.</title>
        <authorList>
            <person name="Vosseberg J."/>
            <person name="Martijn J."/>
            <person name="Ettema T.J.G."/>
        </authorList>
    </citation>
    <scope>NUCLEOTIDE SEQUENCE [LARGE SCALE GENOMIC DNA]</scope>
    <source>
        <strain evidence="3">TARA_B100001123</strain>
    </source>
</reference>
<dbReference type="InterPro" id="IPR006680">
    <property type="entry name" value="Amidohydro-rel"/>
</dbReference>
<evidence type="ECO:0000256" key="1">
    <source>
        <dbReference type="ARBA" id="ARBA00023239"/>
    </source>
</evidence>
<protein>
    <recommendedName>
        <fullName evidence="2">Amidohydrolase-related domain-containing protein</fullName>
    </recommendedName>
</protein>
<organism evidence="3 4">
    <name type="scientific">Candidatus Moanibacter tarae</name>
    <dbReference type="NCBI Taxonomy" id="2200854"/>
    <lineage>
        <taxon>Bacteria</taxon>
        <taxon>Pseudomonadati</taxon>
        <taxon>Verrucomicrobiota</taxon>
        <taxon>Opitutia</taxon>
        <taxon>Puniceicoccales</taxon>
        <taxon>Puniceicoccales incertae sedis</taxon>
        <taxon>Candidatus Moanibacter</taxon>
    </lineage>
</organism>
<dbReference type="GO" id="GO:0016831">
    <property type="term" value="F:carboxy-lyase activity"/>
    <property type="evidence" value="ECO:0007669"/>
    <property type="project" value="InterPro"/>
</dbReference>
<evidence type="ECO:0000259" key="2">
    <source>
        <dbReference type="Pfam" id="PF04909"/>
    </source>
</evidence>
<proteinExistence type="predicted"/>
<gene>
    <name evidence="3" type="ORF">DF168_00038</name>
</gene>